<accession>A0A1V4IYP2</accession>
<dbReference type="Proteomes" id="UP000190080">
    <property type="component" value="Unassembled WGS sequence"/>
</dbReference>
<name>A0A1V4IYP2_9CLOT</name>
<dbReference type="PANTHER" id="PTHR42760:SF37">
    <property type="entry name" value="CLAVALDEHYDE DEHYDROGENASE"/>
    <property type="match status" value="1"/>
</dbReference>
<dbReference type="InterPro" id="IPR002347">
    <property type="entry name" value="SDR_fam"/>
</dbReference>
<keyword evidence="2 4" id="KW-0560">Oxidoreductase</keyword>
<dbReference type="PRINTS" id="PR00080">
    <property type="entry name" value="SDRFAMILY"/>
</dbReference>
<evidence type="ECO:0000256" key="3">
    <source>
        <dbReference type="RuleBase" id="RU000363"/>
    </source>
</evidence>
<keyword evidence="5" id="KW-1185">Reference proteome</keyword>
<evidence type="ECO:0000313" key="5">
    <source>
        <dbReference type="Proteomes" id="UP000190080"/>
    </source>
</evidence>
<dbReference type="Pfam" id="PF00106">
    <property type="entry name" value="adh_short"/>
    <property type="match status" value="1"/>
</dbReference>
<dbReference type="PROSITE" id="PS00061">
    <property type="entry name" value="ADH_SHORT"/>
    <property type="match status" value="1"/>
</dbReference>
<dbReference type="InterPro" id="IPR036291">
    <property type="entry name" value="NAD(P)-bd_dom_sf"/>
</dbReference>
<evidence type="ECO:0000256" key="2">
    <source>
        <dbReference type="ARBA" id="ARBA00023002"/>
    </source>
</evidence>
<sequence length="232" mass="25493">MSTCIITGASRGIGRQIAVKLSESKNIDNFVIISRGKKALEETYEMMNKEKKIKIYAVDLENLDVAKELIEEVAKEYGTIDYLVNCAGYADPQPLLETSVENWNKTFAVNVTSMFFIIREVVKVMKKTGGKILNIASTAGSSARPGWLAYAASKAAVISISKTLSAELQEYGIKVYCISPGRCATELRKILAPDEDPTTIMQPEDVAVVVRNLLSDMGDCLDGQDITIRQQV</sequence>
<evidence type="ECO:0000313" key="4">
    <source>
        <dbReference type="EMBL" id="OPJ65056.1"/>
    </source>
</evidence>
<dbReference type="RefSeq" id="WP_079421579.1">
    <property type="nucleotide sequence ID" value="NZ_MZGV01000001.1"/>
</dbReference>
<dbReference type="PANTHER" id="PTHR42760">
    <property type="entry name" value="SHORT-CHAIN DEHYDROGENASES/REDUCTASES FAMILY MEMBER"/>
    <property type="match status" value="1"/>
</dbReference>
<comment type="similarity">
    <text evidence="1 3">Belongs to the short-chain dehydrogenases/reductases (SDR) family.</text>
</comment>
<dbReference type="OrthoDB" id="9803333at2"/>
<dbReference type="PRINTS" id="PR00081">
    <property type="entry name" value="GDHRDH"/>
</dbReference>
<reference evidence="4 5" key="1">
    <citation type="submission" date="2017-03" db="EMBL/GenBank/DDBJ databases">
        <title>Genome sequence of Clostridium oryzae DSM 28571.</title>
        <authorList>
            <person name="Poehlein A."/>
            <person name="Daniel R."/>
        </authorList>
    </citation>
    <scope>NUCLEOTIDE SEQUENCE [LARGE SCALE GENOMIC DNA]</scope>
    <source>
        <strain evidence="4 5">DSM 28571</strain>
    </source>
</reference>
<dbReference type="EC" id="1.1.1.100" evidence="4"/>
<dbReference type="STRING" id="1450648.CLORY_00560"/>
<dbReference type="GO" id="GO:0004316">
    <property type="term" value="F:3-oxoacyl-[acyl-carrier-protein] reductase (NADPH) activity"/>
    <property type="evidence" value="ECO:0007669"/>
    <property type="project" value="UniProtKB-EC"/>
</dbReference>
<dbReference type="CDD" id="cd05233">
    <property type="entry name" value="SDR_c"/>
    <property type="match status" value="1"/>
</dbReference>
<evidence type="ECO:0000256" key="1">
    <source>
        <dbReference type="ARBA" id="ARBA00006484"/>
    </source>
</evidence>
<dbReference type="EMBL" id="MZGV01000001">
    <property type="protein sequence ID" value="OPJ65056.1"/>
    <property type="molecule type" value="Genomic_DNA"/>
</dbReference>
<dbReference type="SUPFAM" id="SSF51735">
    <property type="entry name" value="NAD(P)-binding Rossmann-fold domains"/>
    <property type="match status" value="1"/>
</dbReference>
<dbReference type="Gene3D" id="3.40.50.720">
    <property type="entry name" value="NAD(P)-binding Rossmann-like Domain"/>
    <property type="match status" value="1"/>
</dbReference>
<gene>
    <name evidence="4" type="primary">fabG_1</name>
    <name evidence="4" type="ORF">CLORY_00560</name>
</gene>
<comment type="caution">
    <text evidence="4">The sequence shown here is derived from an EMBL/GenBank/DDBJ whole genome shotgun (WGS) entry which is preliminary data.</text>
</comment>
<protein>
    <submittedName>
        <fullName evidence="4">3-oxoacyl-[acyl-carrier-protein] reductase FabG</fullName>
        <ecNumber evidence="4">1.1.1.100</ecNumber>
    </submittedName>
</protein>
<proteinExistence type="inferred from homology"/>
<organism evidence="4 5">
    <name type="scientific">Clostridium oryzae</name>
    <dbReference type="NCBI Taxonomy" id="1450648"/>
    <lineage>
        <taxon>Bacteria</taxon>
        <taxon>Bacillati</taxon>
        <taxon>Bacillota</taxon>
        <taxon>Clostridia</taxon>
        <taxon>Eubacteriales</taxon>
        <taxon>Clostridiaceae</taxon>
        <taxon>Clostridium</taxon>
    </lineage>
</organism>
<dbReference type="AlphaFoldDB" id="A0A1V4IYP2"/>
<dbReference type="InterPro" id="IPR020904">
    <property type="entry name" value="Sc_DH/Rdtase_CS"/>
</dbReference>